<dbReference type="Proteomes" id="UP000009168">
    <property type="component" value="Unassembled WGS sequence"/>
</dbReference>
<dbReference type="HOGENOM" id="CLU_457524_0_0_1"/>
<evidence type="ECO:0000256" key="5">
    <source>
        <dbReference type="SAM" id="MobiDB-lite"/>
    </source>
</evidence>
<evidence type="ECO:0000256" key="3">
    <source>
        <dbReference type="ARBA" id="ARBA00022777"/>
    </source>
</evidence>
<name>I7LUV6_TETTS</name>
<feature type="domain" description="Protein kinase" evidence="6">
    <location>
        <begin position="12"/>
        <end position="266"/>
    </location>
</feature>
<keyword evidence="3 7" id="KW-0418">Kinase</keyword>
<dbReference type="GO" id="GO:0016020">
    <property type="term" value="C:membrane"/>
    <property type="evidence" value="ECO:0007669"/>
    <property type="project" value="TreeGrafter"/>
</dbReference>
<dbReference type="InterPro" id="IPR008271">
    <property type="entry name" value="Ser/Thr_kinase_AS"/>
</dbReference>
<dbReference type="GO" id="GO:0000407">
    <property type="term" value="C:phagophore assembly site"/>
    <property type="evidence" value="ECO:0007669"/>
    <property type="project" value="TreeGrafter"/>
</dbReference>
<dbReference type="eggNOG" id="KOG0588">
    <property type="taxonomic scope" value="Eukaryota"/>
</dbReference>
<dbReference type="EMBL" id="GG662699">
    <property type="protein sequence ID" value="EAR96129.1"/>
    <property type="molecule type" value="Genomic_DNA"/>
</dbReference>
<dbReference type="GeneID" id="7839723"/>
<evidence type="ECO:0000313" key="8">
    <source>
        <dbReference type="Proteomes" id="UP000009168"/>
    </source>
</evidence>
<dbReference type="PANTHER" id="PTHR24348:SF22">
    <property type="entry name" value="NON-SPECIFIC SERINE_THREONINE PROTEIN KINASE"/>
    <property type="match status" value="1"/>
</dbReference>
<proteinExistence type="predicted"/>
<reference evidence="8" key="1">
    <citation type="journal article" date="2006" name="PLoS Biol.">
        <title>Macronuclear genome sequence of the ciliate Tetrahymena thermophila, a model eukaryote.</title>
        <authorList>
            <person name="Eisen J.A."/>
            <person name="Coyne R.S."/>
            <person name="Wu M."/>
            <person name="Wu D."/>
            <person name="Thiagarajan M."/>
            <person name="Wortman J.R."/>
            <person name="Badger J.H."/>
            <person name="Ren Q."/>
            <person name="Amedeo P."/>
            <person name="Jones K.M."/>
            <person name="Tallon L.J."/>
            <person name="Delcher A.L."/>
            <person name="Salzberg S.L."/>
            <person name="Silva J.C."/>
            <person name="Haas B.J."/>
            <person name="Majoros W.H."/>
            <person name="Farzad M."/>
            <person name="Carlton J.M."/>
            <person name="Smith R.K. Jr."/>
            <person name="Garg J."/>
            <person name="Pearlman R.E."/>
            <person name="Karrer K.M."/>
            <person name="Sun L."/>
            <person name="Manning G."/>
            <person name="Elde N.C."/>
            <person name="Turkewitz A.P."/>
            <person name="Asai D.J."/>
            <person name="Wilkes D.E."/>
            <person name="Wang Y."/>
            <person name="Cai H."/>
            <person name="Collins K."/>
            <person name="Stewart B.A."/>
            <person name="Lee S.R."/>
            <person name="Wilamowska K."/>
            <person name="Weinberg Z."/>
            <person name="Ruzzo W.L."/>
            <person name="Wloga D."/>
            <person name="Gaertig J."/>
            <person name="Frankel J."/>
            <person name="Tsao C.-C."/>
            <person name="Gorovsky M.A."/>
            <person name="Keeling P.J."/>
            <person name="Waller R.F."/>
            <person name="Patron N.J."/>
            <person name="Cherry J.M."/>
            <person name="Stover N.A."/>
            <person name="Krieger C.J."/>
            <person name="del Toro C."/>
            <person name="Ryder H.F."/>
            <person name="Williamson S.C."/>
            <person name="Barbeau R.A."/>
            <person name="Hamilton E.P."/>
            <person name="Orias E."/>
        </authorList>
    </citation>
    <scope>NUCLEOTIDE SEQUENCE [LARGE SCALE GENOMIC DNA]</scope>
    <source>
        <strain evidence="8">SB210</strain>
    </source>
</reference>
<keyword evidence="8" id="KW-1185">Reference proteome</keyword>
<dbReference type="OrthoDB" id="291146at2759"/>
<dbReference type="GO" id="GO:0000045">
    <property type="term" value="P:autophagosome assembly"/>
    <property type="evidence" value="ECO:0007669"/>
    <property type="project" value="TreeGrafter"/>
</dbReference>
<dbReference type="InParanoid" id="I7LUV6"/>
<keyword evidence="2" id="KW-0547">Nucleotide-binding</keyword>
<feature type="region of interest" description="Disordered" evidence="5">
    <location>
        <begin position="572"/>
        <end position="597"/>
    </location>
</feature>
<dbReference type="KEGG" id="tet:TTHERM_00128930"/>
<dbReference type="PROSITE" id="PS50011">
    <property type="entry name" value="PROTEIN_KINASE_DOM"/>
    <property type="match status" value="1"/>
</dbReference>
<dbReference type="RefSeq" id="XP_001016374.1">
    <property type="nucleotide sequence ID" value="XM_001016374.3"/>
</dbReference>
<dbReference type="InterPro" id="IPR000719">
    <property type="entry name" value="Prot_kinase_dom"/>
</dbReference>
<accession>I7LUV6</accession>
<dbReference type="PROSITE" id="PS00108">
    <property type="entry name" value="PROTEIN_KINASE_ST"/>
    <property type="match status" value="1"/>
</dbReference>
<feature type="compositionally biased region" description="Polar residues" evidence="5">
    <location>
        <begin position="306"/>
        <end position="319"/>
    </location>
</feature>
<dbReference type="GO" id="GO:0005524">
    <property type="term" value="F:ATP binding"/>
    <property type="evidence" value="ECO:0007669"/>
    <property type="project" value="UniProtKB-KW"/>
</dbReference>
<gene>
    <name evidence="7" type="ORF">TTHERM_00128930</name>
</gene>
<dbReference type="GO" id="GO:0010506">
    <property type="term" value="P:regulation of autophagy"/>
    <property type="evidence" value="ECO:0007669"/>
    <property type="project" value="InterPro"/>
</dbReference>
<sequence length="597" mass="70124">MEWECKEIDKYIVLNKPIGKGNQATVYESYRKDNLQIVAAKVFDLTQNGQTNQARNLQRQVKILTTLKHPYILECFDIKQTQKNQYFFLEYCDGGDLEKYLKEKQFITESECLDLFKQIVSAFQMLEKKNIVHRDLKPANILLKNGQLKIADFGFAKEIQDDVQNTIVGSPIFMCPQALDGTGHYDLKKGDVWSAGVCLYLMLYGIYPFYASNVQNLIQTLKQQQLVFRDDLYKRSDAVKDLLSHMLEKEESKRYTWDQVASHKCLNAGSHYQNNPLLGSLEMNQVSGISSFNSDYKNVELKQQNEQKSSSIENPQTPSQQQNQNNVSIYKRRDNTNQLKQIHLLFRLLTQFALTYRIIWKGFFQLIVAQQQGNIYFKTDSIVNAIFLLMNSLLLKEHKFLRELIQNPKQFIAFRIQRNKLENINEDDLTYYFNSEIYKSFMQNITINFQQDTQVSIMNYSEMFQAQLVAAGFLNVITEDKCNEYIECSLNIINQNIQQMSQDALNQENKTYITLLLYLFFLQKNEKRLQSFTNPLEHYQKLQKYMEDINFTSKQQIYDQIQHYIATDLAQGMDEEDDDEDNEDEDEQLAQLINKYT</sequence>
<keyword evidence="4" id="KW-0067">ATP-binding</keyword>
<dbReference type="SMART" id="SM00220">
    <property type="entry name" value="S_TKc"/>
    <property type="match status" value="1"/>
</dbReference>
<evidence type="ECO:0000256" key="4">
    <source>
        <dbReference type="ARBA" id="ARBA00022840"/>
    </source>
</evidence>
<dbReference type="SUPFAM" id="SSF56112">
    <property type="entry name" value="Protein kinase-like (PK-like)"/>
    <property type="match status" value="1"/>
</dbReference>
<dbReference type="GO" id="GO:0004674">
    <property type="term" value="F:protein serine/threonine kinase activity"/>
    <property type="evidence" value="ECO:0007669"/>
    <property type="project" value="InterPro"/>
</dbReference>
<organism evidence="7 8">
    <name type="scientific">Tetrahymena thermophila (strain SB210)</name>
    <dbReference type="NCBI Taxonomy" id="312017"/>
    <lineage>
        <taxon>Eukaryota</taxon>
        <taxon>Sar</taxon>
        <taxon>Alveolata</taxon>
        <taxon>Ciliophora</taxon>
        <taxon>Intramacronucleata</taxon>
        <taxon>Oligohymenophorea</taxon>
        <taxon>Hymenostomatida</taxon>
        <taxon>Tetrahymenina</taxon>
        <taxon>Tetrahymenidae</taxon>
        <taxon>Tetrahymena</taxon>
    </lineage>
</organism>
<dbReference type="GO" id="GO:0005776">
    <property type="term" value="C:autophagosome"/>
    <property type="evidence" value="ECO:0007669"/>
    <property type="project" value="TreeGrafter"/>
</dbReference>
<dbReference type="OMA" id="MEWECKE"/>
<evidence type="ECO:0000259" key="6">
    <source>
        <dbReference type="PROSITE" id="PS50011"/>
    </source>
</evidence>
<dbReference type="AlphaFoldDB" id="I7LUV6"/>
<evidence type="ECO:0000256" key="2">
    <source>
        <dbReference type="ARBA" id="ARBA00022741"/>
    </source>
</evidence>
<dbReference type="STRING" id="312017.I7LUV6"/>
<keyword evidence="1" id="KW-0808">Transferase</keyword>
<dbReference type="GO" id="GO:0005829">
    <property type="term" value="C:cytosol"/>
    <property type="evidence" value="ECO:0007669"/>
    <property type="project" value="TreeGrafter"/>
</dbReference>
<feature type="compositionally biased region" description="Acidic residues" evidence="5">
    <location>
        <begin position="573"/>
        <end position="588"/>
    </location>
</feature>
<evidence type="ECO:0000313" key="7">
    <source>
        <dbReference type="EMBL" id="EAR96129.1"/>
    </source>
</evidence>
<dbReference type="Pfam" id="PF00069">
    <property type="entry name" value="Pkinase"/>
    <property type="match status" value="1"/>
</dbReference>
<feature type="region of interest" description="Disordered" evidence="5">
    <location>
        <begin position="303"/>
        <end position="324"/>
    </location>
</feature>
<dbReference type="PANTHER" id="PTHR24348">
    <property type="entry name" value="SERINE/THREONINE-PROTEIN KINASE UNC-51-RELATED"/>
    <property type="match status" value="1"/>
</dbReference>
<dbReference type="InterPro" id="IPR011009">
    <property type="entry name" value="Kinase-like_dom_sf"/>
</dbReference>
<protein>
    <submittedName>
        <fullName evidence="7">Serine/Threonine kinase domain protein</fullName>
    </submittedName>
</protein>
<dbReference type="Gene3D" id="1.10.510.10">
    <property type="entry name" value="Transferase(Phosphotransferase) domain 1"/>
    <property type="match status" value="1"/>
</dbReference>
<evidence type="ECO:0000256" key="1">
    <source>
        <dbReference type="ARBA" id="ARBA00022679"/>
    </source>
</evidence>
<dbReference type="InterPro" id="IPR045269">
    <property type="entry name" value="Atg1-like"/>
</dbReference>